<feature type="domain" description="Transcription regulator TrmB N-terminal" evidence="1">
    <location>
        <begin position="29"/>
        <end position="93"/>
    </location>
</feature>
<sequence length="276" mass="31211">MPCCVLCFCLYKKIISFVGEKNIMKELINFGFTANEITVYEKLLQFEQASATALAKEAGVANSKIYNLLARLKEKGLVFEVEGEKRLYQAKDPAESFQFLQEEYRQKGLLLEQLKSLGSELFQAKGVQQSERVVKVVTSKTAIVSTFNQLFLDAREGGVGFIKGPYLMDLDQVAHQPSAIEESIKNGLHYRAIYEVGDEQQEKVQQIASHFQAKGEEVRLHDELPMKMVIIDREKAFIALDSPGSSGTLAILVNHPVFSQVLQETFERYWEQSSEI</sequence>
<dbReference type="Pfam" id="PF01978">
    <property type="entry name" value="TrmB"/>
    <property type="match status" value="1"/>
</dbReference>
<comment type="caution">
    <text evidence="2">The sequence shown here is derived from an EMBL/GenBank/DDBJ whole genome shotgun (WGS) entry which is preliminary data.</text>
</comment>
<dbReference type="CDD" id="cd00090">
    <property type="entry name" value="HTH_ARSR"/>
    <property type="match status" value="1"/>
</dbReference>
<dbReference type="GO" id="GO:0006355">
    <property type="term" value="P:regulation of DNA-templated transcription"/>
    <property type="evidence" value="ECO:0007669"/>
    <property type="project" value="UniProtKB-ARBA"/>
</dbReference>
<evidence type="ECO:0000313" key="2">
    <source>
        <dbReference type="EMBL" id="GJM61225.1"/>
    </source>
</evidence>
<keyword evidence="3" id="KW-1185">Reference proteome</keyword>
<organism evidence="2 3">
    <name type="scientific">Persicobacter diffluens</name>
    <dbReference type="NCBI Taxonomy" id="981"/>
    <lineage>
        <taxon>Bacteria</taxon>
        <taxon>Pseudomonadati</taxon>
        <taxon>Bacteroidota</taxon>
        <taxon>Cytophagia</taxon>
        <taxon>Cytophagales</taxon>
        <taxon>Persicobacteraceae</taxon>
        <taxon>Persicobacter</taxon>
    </lineage>
</organism>
<dbReference type="InterPro" id="IPR011991">
    <property type="entry name" value="ArsR-like_HTH"/>
</dbReference>
<dbReference type="InterPro" id="IPR051797">
    <property type="entry name" value="TrmB-like"/>
</dbReference>
<dbReference type="InterPro" id="IPR036388">
    <property type="entry name" value="WH-like_DNA-bd_sf"/>
</dbReference>
<dbReference type="EMBL" id="BQKE01000001">
    <property type="protein sequence ID" value="GJM61225.1"/>
    <property type="molecule type" value="Genomic_DNA"/>
</dbReference>
<dbReference type="Proteomes" id="UP001310022">
    <property type="component" value="Unassembled WGS sequence"/>
</dbReference>
<dbReference type="InterPro" id="IPR036390">
    <property type="entry name" value="WH_DNA-bd_sf"/>
</dbReference>
<protein>
    <recommendedName>
        <fullName evidence="1">Transcription regulator TrmB N-terminal domain-containing protein</fullName>
    </recommendedName>
</protein>
<dbReference type="InterPro" id="IPR002831">
    <property type="entry name" value="Tscrpt_reg_TrmB_N"/>
</dbReference>
<dbReference type="PANTHER" id="PTHR34293">
    <property type="entry name" value="HTH-TYPE TRANSCRIPTIONAL REGULATOR TRMBL2"/>
    <property type="match status" value="1"/>
</dbReference>
<dbReference type="AlphaFoldDB" id="A0AAN5AJ50"/>
<dbReference type="PANTHER" id="PTHR34293:SF1">
    <property type="entry name" value="HTH-TYPE TRANSCRIPTIONAL REGULATOR TRMBL2"/>
    <property type="match status" value="1"/>
</dbReference>
<evidence type="ECO:0000313" key="3">
    <source>
        <dbReference type="Proteomes" id="UP001310022"/>
    </source>
</evidence>
<evidence type="ECO:0000259" key="1">
    <source>
        <dbReference type="Pfam" id="PF01978"/>
    </source>
</evidence>
<dbReference type="Gene3D" id="1.10.10.10">
    <property type="entry name" value="Winged helix-like DNA-binding domain superfamily/Winged helix DNA-binding domain"/>
    <property type="match status" value="1"/>
</dbReference>
<gene>
    <name evidence="2" type="ORF">PEDI_17770</name>
</gene>
<name>A0AAN5AJ50_9BACT</name>
<reference evidence="2 3" key="1">
    <citation type="submission" date="2021-12" db="EMBL/GenBank/DDBJ databases">
        <title>Genome sequencing of bacteria with rrn-lacking chromosome and rrn-plasmid.</title>
        <authorList>
            <person name="Anda M."/>
            <person name="Iwasaki W."/>
        </authorList>
    </citation>
    <scope>NUCLEOTIDE SEQUENCE [LARGE SCALE GENOMIC DNA]</scope>
    <source>
        <strain evidence="2 3">NBRC 15940</strain>
    </source>
</reference>
<proteinExistence type="predicted"/>
<accession>A0AAN5AJ50</accession>
<dbReference type="SUPFAM" id="SSF46785">
    <property type="entry name" value="Winged helix' DNA-binding domain"/>
    <property type="match status" value="1"/>
</dbReference>